<feature type="transmembrane region" description="Helical" evidence="2">
    <location>
        <begin position="170"/>
        <end position="194"/>
    </location>
</feature>
<evidence type="ECO:0000313" key="4">
    <source>
        <dbReference type="Proteomes" id="UP000663845"/>
    </source>
</evidence>
<feature type="transmembrane region" description="Helical" evidence="2">
    <location>
        <begin position="258"/>
        <end position="280"/>
    </location>
</feature>
<feature type="compositionally biased region" description="Basic and acidic residues" evidence="1">
    <location>
        <begin position="510"/>
        <end position="522"/>
    </location>
</feature>
<feature type="region of interest" description="Disordered" evidence="1">
    <location>
        <begin position="96"/>
        <end position="149"/>
    </location>
</feature>
<organism evidence="3 4">
    <name type="scientific">Adineta steineri</name>
    <dbReference type="NCBI Taxonomy" id="433720"/>
    <lineage>
        <taxon>Eukaryota</taxon>
        <taxon>Metazoa</taxon>
        <taxon>Spiralia</taxon>
        <taxon>Gnathifera</taxon>
        <taxon>Rotifera</taxon>
        <taxon>Eurotatoria</taxon>
        <taxon>Bdelloidea</taxon>
        <taxon>Adinetida</taxon>
        <taxon>Adinetidae</taxon>
        <taxon>Adineta</taxon>
    </lineage>
</organism>
<feature type="compositionally biased region" description="Polar residues" evidence="1">
    <location>
        <begin position="123"/>
        <end position="138"/>
    </location>
</feature>
<dbReference type="EMBL" id="CAJNOG010000261">
    <property type="protein sequence ID" value="CAF1125436.1"/>
    <property type="molecule type" value="Genomic_DNA"/>
</dbReference>
<dbReference type="AlphaFoldDB" id="A0A814QVG5"/>
<evidence type="ECO:0000256" key="2">
    <source>
        <dbReference type="SAM" id="Phobius"/>
    </source>
</evidence>
<keyword evidence="2" id="KW-0472">Membrane</keyword>
<reference evidence="3" key="1">
    <citation type="submission" date="2021-02" db="EMBL/GenBank/DDBJ databases">
        <authorList>
            <person name="Nowell W R."/>
        </authorList>
    </citation>
    <scope>NUCLEOTIDE SEQUENCE</scope>
</reference>
<feature type="transmembrane region" description="Helical" evidence="2">
    <location>
        <begin position="365"/>
        <end position="387"/>
    </location>
</feature>
<feature type="compositionally biased region" description="Polar residues" evidence="1">
    <location>
        <begin position="96"/>
        <end position="112"/>
    </location>
</feature>
<name>A0A814QVG5_9BILA</name>
<keyword evidence="2" id="KW-0812">Transmembrane</keyword>
<sequence>MTWSYSAWIGCSVGTSVGIFLLTLAVLLILLYENDTIFYAIVAQLLNIERCFIDAHHSIVRKDEKLNLSTDVIQNYAITLWSQGQQLREVVTGTTGNGLDSTLSGDEQSKSQNSEEDSKSAGVKNNENPTKISAVTKQEISPESESSPEHVREVLNVYGRYISVHKKATLVFLMTLTTIIIAGALIAAFNSLFLTTSSVYEDGPCPSIGPMECFCGNNYTYFSCDTGQTASFPIDVHSGACFRWIARDLTTSDITTQLGVTAGLLVAFGSMAQAIIRIYLLAFNKRLGIATGIHRIAAKTIGINKDTARTKCCCCNLCCHCSACNLRLFKNPAAVIVVTGIYFVIPILMIPGVILLYYYQLSVTSLTFVVLIVVATLCILSIVWIMVQETEASSNISGGWVDAGKLLKTVAANCKNITKGGISPSKNTIASHKYHKSPNKPLNKKELIKMINVMLDLVDLSDPPNDNQVEYTADTILDNSTNPKKLTREEVINRFYNNLDIQDWLAPARAKDNENQTKKNDTKPIITPQKGQIPNGTIVLQKDQSKSSIKPMQEKKSSGPRHSVVSPFVMSIIHSRPYVTAPPLQLFRHDPS</sequence>
<dbReference type="Proteomes" id="UP000663845">
    <property type="component" value="Unassembled WGS sequence"/>
</dbReference>
<protein>
    <submittedName>
        <fullName evidence="3">Uncharacterized protein</fullName>
    </submittedName>
</protein>
<evidence type="ECO:0000256" key="1">
    <source>
        <dbReference type="SAM" id="MobiDB-lite"/>
    </source>
</evidence>
<evidence type="ECO:0000313" key="3">
    <source>
        <dbReference type="EMBL" id="CAF1125436.1"/>
    </source>
</evidence>
<gene>
    <name evidence="3" type="ORF">JYZ213_LOCUS22718</name>
</gene>
<feature type="region of interest" description="Disordered" evidence="1">
    <location>
        <begin position="510"/>
        <end position="563"/>
    </location>
</feature>
<feature type="transmembrane region" description="Helical" evidence="2">
    <location>
        <begin position="335"/>
        <end position="359"/>
    </location>
</feature>
<comment type="caution">
    <text evidence="3">The sequence shown here is derived from an EMBL/GenBank/DDBJ whole genome shotgun (WGS) entry which is preliminary data.</text>
</comment>
<accession>A0A814QVG5</accession>
<keyword evidence="2" id="KW-1133">Transmembrane helix</keyword>
<feature type="transmembrane region" description="Helical" evidence="2">
    <location>
        <begin position="6"/>
        <end position="32"/>
    </location>
</feature>
<proteinExistence type="predicted"/>